<comment type="similarity">
    <text evidence="1 6">Belongs to the bacterial ribosomal protein bS6 family.</text>
</comment>
<evidence type="ECO:0000256" key="7">
    <source>
        <dbReference type="SAM" id="MobiDB-lite"/>
    </source>
</evidence>
<protein>
    <recommendedName>
        <fullName evidence="5 6">Small ribosomal subunit protein bS6</fullName>
    </recommendedName>
</protein>
<keyword evidence="2 6" id="KW-0689">Ribosomal protein</keyword>
<dbReference type="GO" id="GO:0005840">
    <property type="term" value="C:ribosome"/>
    <property type="evidence" value="ECO:0007669"/>
    <property type="project" value="UniProtKB-KW"/>
</dbReference>
<keyword evidence="6" id="KW-0699">rRNA-binding</keyword>
<dbReference type="InterPro" id="IPR035980">
    <property type="entry name" value="Ribosomal_bS6_sf"/>
</dbReference>
<dbReference type="InterPro" id="IPR020814">
    <property type="entry name" value="Ribosomal_S6_plastid/chlpt"/>
</dbReference>
<dbReference type="EMBL" id="JBGBZA010000002">
    <property type="protein sequence ID" value="MEY9316417.1"/>
    <property type="molecule type" value="Genomic_DNA"/>
</dbReference>
<sequence>MWQGQSARRPVLPPSEQLESFPKVSKGLSPETAPTQERTTMPLYEHVFLARQDASTQQVDELTAQMTGIVEQGGGKVTKTESWGVRSLTYRMNKNRKAHFVLMNIDAPSAVVTEIERQERINEDVIRYLTVRVEEHEEGPSAMMRKADRDRERDDRGGGFRGDREGGFRGDREGGFRGDRGPRRPRDEEAATEE</sequence>
<dbReference type="SUPFAM" id="SSF54995">
    <property type="entry name" value="Ribosomal protein S6"/>
    <property type="match status" value="1"/>
</dbReference>
<dbReference type="HAMAP" id="MF_00360">
    <property type="entry name" value="Ribosomal_bS6"/>
    <property type="match status" value="1"/>
</dbReference>
<dbReference type="Gene3D" id="3.30.70.60">
    <property type="match status" value="1"/>
</dbReference>
<feature type="region of interest" description="Disordered" evidence="7">
    <location>
        <begin position="137"/>
        <end position="194"/>
    </location>
</feature>
<comment type="caution">
    <text evidence="8">The sequence shown here is derived from an EMBL/GenBank/DDBJ whole genome shotgun (WGS) entry which is preliminary data.</text>
</comment>
<accession>A0ABV4EZ15</accession>
<dbReference type="PANTHER" id="PTHR21011">
    <property type="entry name" value="MITOCHONDRIAL 28S RIBOSOMAL PROTEIN S6"/>
    <property type="match status" value="1"/>
</dbReference>
<dbReference type="InterPro" id="IPR014717">
    <property type="entry name" value="Transl_elong_EF1B/ribsomal_bS6"/>
</dbReference>
<keyword evidence="9" id="KW-1185">Reference proteome</keyword>
<evidence type="ECO:0000256" key="6">
    <source>
        <dbReference type="HAMAP-Rule" id="MF_00360"/>
    </source>
</evidence>
<dbReference type="Pfam" id="PF01250">
    <property type="entry name" value="Ribosomal_S6"/>
    <property type="match status" value="1"/>
</dbReference>
<name>A0ABV4EZ15_BRAEL</name>
<evidence type="ECO:0000256" key="2">
    <source>
        <dbReference type="ARBA" id="ARBA00022980"/>
    </source>
</evidence>
<feature type="region of interest" description="Disordered" evidence="7">
    <location>
        <begin position="1"/>
        <end position="34"/>
    </location>
</feature>
<evidence type="ECO:0000313" key="8">
    <source>
        <dbReference type="EMBL" id="MEY9316417.1"/>
    </source>
</evidence>
<dbReference type="PANTHER" id="PTHR21011:SF1">
    <property type="entry name" value="SMALL RIBOSOMAL SUBUNIT PROTEIN BS6M"/>
    <property type="match status" value="1"/>
</dbReference>
<evidence type="ECO:0000256" key="1">
    <source>
        <dbReference type="ARBA" id="ARBA00009512"/>
    </source>
</evidence>
<organism evidence="8 9">
    <name type="scientific">Bradyrhizobium elkanii</name>
    <dbReference type="NCBI Taxonomy" id="29448"/>
    <lineage>
        <taxon>Bacteria</taxon>
        <taxon>Pseudomonadati</taxon>
        <taxon>Pseudomonadota</taxon>
        <taxon>Alphaproteobacteria</taxon>
        <taxon>Hyphomicrobiales</taxon>
        <taxon>Nitrobacteraceae</taxon>
        <taxon>Bradyrhizobium</taxon>
    </lineage>
</organism>
<dbReference type="Proteomes" id="UP001565471">
    <property type="component" value="Unassembled WGS sequence"/>
</dbReference>
<keyword evidence="6" id="KW-0694">RNA-binding</keyword>
<dbReference type="CDD" id="cd00473">
    <property type="entry name" value="bS6"/>
    <property type="match status" value="1"/>
</dbReference>
<evidence type="ECO:0000256" key="5">
    <source>
        <dbReference type="ARBA" id="ARBA00035294"/>
    </source>
</evidence>
<proteinExistence type="inferred from homology"/>
<evidence type="ECO:0000256" key="4">
    <source>
        <dbReference type="ARBA" id="ARBA00035104"/>
    </source>
</evidence>
<evidence type="ECO:0000256" key="3">
    <source>
        <dbReference type="ARBA" id="ARBA00023274"/>
    </source>
</evidence>
<reference evidence="8 9" key="1">
    <citation type="submission" date="2024-07" db="EMBL/GenBank/DDBJ databases">
        <title>Genomic Encyclopedia of Type Strains, Phase V (KMG-V): Genome sequencing to study the core and pangenomes of soil and plant-associated prokaryotes.</title>
        <authorList>
            <person name="Whitman W."/>
        </authorList>
    </citation>
    <scope>NUCLEOTIDE SEQUENCE [LARGE SCALE GENOMIC DNA]</scope>
    <source>
        <strain evidence="8 9">USDA 415</strain>
    </source>
</reference>
<gene>
    <name evidence="6" type="primary">rpsF</name>
    <name evidence="8" type="ORF">ABIF29_003216</name>
</gene>
<dbReference type="InterPro" id="IPR000529">
    <property type="entry name" value="Ribosomal_bS6"/>
</dbReference>
<comment type="function">
    <text evidence="4 6">Binds together with bS18 to 16S ribosomal RNA.</text>
</comment>
<dbReference type="NCBIfam" id="TIGR00166">
    <property type="entry name" value="S6"/>
    <property type="match status" value="1"/>
</dbReference>
<evidence type="ECO:0000313" key="9">
    <source>
        <dbReference type="Proteomes" id="UP001565471"/>
    </source>
</evidence>
<keyword evidence="3 6" id="KW-0687">Ribonucleoprotein</keyword>